<dbReference type="Proteomes" id="UP000663865">
    <property type="component" value="Unassembled WGS sequence"/>
</dbReference>
<dbReference type="EMBL" id="CAJOBS010006794">
    <property type="protein sequence ID" value="CAF4916372.1"/>
    <property type="molecule type" value="Genomic_DNA"/>
</dbReference>
<dbReference type="AlphaFoldDB" id="A0A818F885"/>
<name>A0A818F885_9BILA</name>
<dbReference type="Proteomes" id="UP000663838">
    <property type="component" value="Unassembled WGS sequence"/>
</dbReference>
<protein>
    <submittedName>
        <fullName evidence="1">Uncharacterized protein</fullName>
    </submittedName>
</protein>
<organism evidence="1 3">
    <name type="scientific">Rotaria socialis</name>
    <dbReference type="NCBI Taxonomy" id="392032"/>
    <lineage>
        <taxon>Eukaryota</taxon>
        <taxon>Metazoa</taxon>
        <taxon>Spiralia</taxon>
        <taxon>Gnathifera</taxon>
        <taxon>Rotifera</taxon>
        <taxon>Eurotatoria</taxon>
        <taxon>Bdelloidea</taxon>
        <taxon>Philodinida</taxon>
        <taxon>Philodinidae</taxon>
        <taxon>Rotaria</taxon>
    </lineage>
</organism>
<proteinExistence type="predicted"/>
<comment type="caution">
    <text evidence="1">The sequence shown here is derived from an EMBL/GenBank/DDBJ whole genome shotgun (WGS) entry which is preliminary data.</text>
</comment>
<evidence type="ECO:0000313" key="1">
    <source>
        <dbReference type="EMBL" id="CAF3469669.1"/>
    </source>
</evidence>
<feature type="non-terminal residue" evidence="1">
    <location>
        <position position="45"/>
    </location>
</feature>
<sequence length="45" mass="5021">MGVNSLEDNPFANEIAKVIREWRLVNNLEADSNIDIPMQAPPIGQ</sequence>
<gene>
    <name evidence="1" type="ORF">KIK155_LOCUS13723</name>
    <name evidence="2" type="ORF">TOA249_LOCUS31774</name>
</gene>
<dbReference type="EMBL" id="CAJNYV010002315">
    <property type="protein sequence ID" value="CAF3469669.1"/>
    <property type="molecule type" value="Genomic_DNA"/>
</dbReference>
<accession>A0A818F885</accession>
<evidence type="ECO:0000313" key="3">
    <source>
        <dbReference type="Proteomes" id="UP000663865"/>
    </source>
</evidence>
<evidence type="ECO:0000313" key="2">
    <source>
        <dbReference type="EMBL" id="CAF4916372.1"/>
    </source>
</evidence>
<reference evidence="1" key="1">
    <citation type="submission" date="2021-02" db="EMBL/GenBank/DDBJ databases">
        <authorList>
            <person name="Nowell W R."/>
        </authorList>
    </citation>
    <scope>NUCLEOTIDE SEQUENCE</scope>
</reference>